<protein>
    <recommendedName>
        <fullName evidence="3">PepSY domain-containing protein</fullName>
    </recommendedName>
</protein>
<comment type="caution">
    <text evidence="4">The sequence shown here is derived from an EMBL/GenBank/DDBJ whole genome shotgun (WGS) entry which is preliminary data.</text>
</comment>
<feature type="compositionally biased region" description="Acidic residues" evidence="1">
    <location>
        <begin position="244"/>
        <end position="255"/>
    </location>
</feature>
<feature type="signal peptide" evidence="2">
    <location>
        <begin position="1"/>
        <end position="30"/>
    </location>
</feature>
<organism evidence="4 5">
    <name type="scientific">Virgibacillus siamensis</name>
    <dbReference type="NCBI Taxonomy" id="480071"/>
    <lineage>
        <taxon>Bacteria</taxon>
        <taxon>Bacillati</taxon>
        <taxon>Bacillota</taxon>
        <taxon>Bacilli</taxon>
        <taxon>Bacillales</taxon>
        <taxon>Bacillaceae</taxon>
        <taxon>Virgibacillus</taxon>
    </lineage>
</organism>
<dbReference type="Proteomes" id="UP001500866">
    <property type="component" value="Unassembled WGS sequence"/>
</dbReference>
<dbReference type="RefSeq" id="WP_343814856.1">
    <property type="nucleotide sequence ID" value="NZ_BAAADS010000024.1"/>
</dbReference>
<feature type="compositionally biased region" description="Acidic residues" evidence="1">
    <location>
        <begin position="114"/>
        <end position="126"/>
    </location>
</feature>
<feature type="region of interest" description="Disordered" evidence="1">
    <location>
        <begin position="215"/>
        <end position="255"/>
    </location>
</feature>
<name>A0ABP3RH80_9BACI</name>
<evidence type="ECO:0000313" key="4">
    <source>
        <dbReference type="EMBL" id="GAA0610576.1"/>
    </source>
</evidence>
<keyword evidence="5" id="KW-1185">Reference proteome</keyword>
<dbReference type="EMBL" id="BAAADS010000024">
    <property type="protein sequence ID" value="GAA0610576.1"/>
    <property type="molecule type" value="Genomic_DNA"/>
</dbReference>
<dbReference type="Pfam" id="PF03413">
    <property type="entry name" value="PepSY"/>
    <property type="match status" value="2"/>
</dbReference>
<gene>
    <name evidence="4" type="ORF">GCM10009001_29830</name>
</gene>
<evidence type="ECO:0000256" key="2">
    <source>
        <dbReference type="SAM" id="SignalP"/>
    </source>
</evidence>
<sequence>MKKKVGFILSILLGLSALGLGMYHTSASQAAPKLSMEQIKDQIQKQYPGKITEFELDKEGKRAVYEVEVVQDGKEYDIVFDGNTGDVLSLEKQSVNKADSDEKDDDRFDKDDDKNENDDADDEEYDRDDRDDNVKEKNDDKKNASKDDEPSKEPRVSAAKAQKIALKEVSGTVISSELDEDDDRLIYEIEVQSDKKEAEFDIDAYTGEIIVMSIDTDENDSADDTNSNSNNRDDDRGDSHDEGNNQDDASDANNE</sequence>
<feature type="chain" id="PRO_5045320403" description="PepSY domain-containing protein" evidence="2">
    <location>
        <begin position="31"/>
        <end position="255"/>
    </location>
</feature>
<evidence type="ECO:0000259" key="3">
    <source>
        <dbReference type="Pfam" id="PF03413"/>
    </source>
</evidence>
<evidence type="ECO:0000256" key="1">
    <source>
        <dbReference type="SAM" id="MobiDB-lite"/>
    </source>
</evidence>
<dbReference type="Gene3D" id="3.10.450.40">
    <property type="match status" value="2"/>
</dbReference>
<feature type="compositionally biased region" description="Basic and acidic residues" evidence="1">
    <location>
        <begin position="231"/>
        <end position="243"/>
    </location>
</feature>
<feature type="domain" description="PepSY" evidence="3">
    <location>
        <begin position="156"/>
        <end position="210"/>
    </location>
</feature>
<reference evidence="5" key="1">
    <citation type="journal article" date="2019" name="Int. J. Syst. Evol. Microbiol.">
        <title>The Global Catalogue of Microorganisms (GCM) 10K type strain sequencing project: providing services to taxonomists for standard genome sequencing and annotation.</title>
        <authorList>
            <consortium name="The Broad Institute Genomics Platform"/>
            <consortium name="The Broad Institute Genome Sequencing Center for Infectious Disease"/>
            <person name="Wu L."/>
            <person name="Ma J."/>
        </authorList>
    </citation>
    <scope>NUCLEOTIDE SEQUENCE [LARGE SCALE GENOMIC DNA]</scope>
    <source>
        <strain evidence="5">JCM 15395</strain>
    </source>
</reference>
<proteinExistence type="predicted"/>
<evidence type="ECO:0000313" key="5">
    <source>
        <dbReference type="Proteomes" id="UP001500866"/>
    </source>
</evidence>
<keyword evidence="2" id="KW-0732">Signal</keyword>
<feature type="domain" description="PepSY" evidence="3">
    <location>
        <begin position="33"/>
        <end position="89"/>
    </location>
</feature>
<feature type="region of interest" description="Disordered" evidence="1">
    <location>
        <begin position="91"/>
        <end position="164"/>
    </location>
</feature>
<dbReference type="InterPro" id="IPR025711">
    <property type="entry name" value="PepSY"/>
</dbReference>
<feature type="compositionally biased region" description="Basic and acidic residues" evidence="1">
    <location>
        <begin position="127"/>
        <end position="155"/>
    </location>
</feature>
<accession>A0ABP3RH80</accession>